<keyword evidence="4" id="KW-0808">Transferase</keyword>
<evidence type="ECO:0000256" key="11">
    <source>
        <dbReference type="ARBA" id="ARBA00023264"/>
    </source>
</evidence>
<feature type="domain" description="PLD phosphodiesterase" evidence="14">
    <location>
        <begin position="220"/>
        <end position="247"/>
    </location>
</feature>
<evidence type="ECO:0000256" key="7">
    <source>
        <dbReference type="ARBA" id="ARBA00022989"/>
    </source>
</evidence>
<dbReference type="EMBL" id="PIPJ01000002">
    <property type="protein sequence ID" value="RUO22396.1"/>
    <property type="molecule type" value="Genomic_DNA"/>
</dbReference>
<dbReference type="Pfam" id="PF13396">
    <property type="entry name" value="PLDc_N"/>
    <property type="match status" value="1"/>
</dbReference>
<comment type="caution">
    <text evidence="15">The sequence shown here is derived from an EMBL/GenBank/DDBJ whole genome shotgun (WGS) entry which is preliminary data.</text>
</comment>
<keyword evidence="5 13" id="KW-0812">Transmembrane</keyword>
<keyword evidence="11" id="KW-1208">Phospholipid metabolism</keyword>
<evidence type="ECO:0000256" key="4">
    <source>
        <dbReference type="ARBA" id="ARBA00022679"/>
    </source>
</evidence>
<dbReference type="GO" id="GO:0032049">
    <property type="term" value="P:cardiolipin biosynthetic process"/>
    <property type="evidence" value="ECO:0007669"/>
    <property type="project" value="UniProtKB-UniRule"/>
</dbReference>
<feature type="transmembrane region" description="Helical" evidence="13">
    <location>
        <begin position="39"/>
        <end position="59"/>
    </location>
</feature>
<evidence type="ECO:0000256" key="12">
    <source>
        <dbReference type="NCBIfam" id="TIGR04265"/>
    </source>
</evidence>
<evidence type="ECO:0000256" key="13">
    <source>
        <dbReference type="SAM" id="Phobius"/>
    </source>
</evidence>
<dbReference type="NCBIfam" id="TIGR04265">
    <property type="entry name" value="bac_cardiolipin"/>
    <property type="match status" value="1"/>
</dbReference>
<gene>
    <name evidence="15" type="primary">cls</name>
    <name evidence="15" type="ORF">CWE08_04240</name>
</gene>
<dbReference type="EC" id="2.7.8.-" evidence="12"/>
<evidence type="ECO:0000313" key="16">
    <source>
        <dbReference type="Proteomes" id="UP000288395"/>
    </source>
</evidence>
<keyword evidence="6" id="KW-0677">Repeat</keyword>
<reference evidence="16" key="1">
    <citation type="journal article" date="2018" name="Front. Microbiol.">
        <title>Genome-Based Analysis Reveals the Taxonomy and Diversity of the Family Idiomarinaceae.</title>
        <authorList>
            <person name="Liu Y."/>
            <person name="Lai Q."/>
            <person name="Shao Z."/>
        </authorList>
    </citation>
    <scope>NUCLEOTIDE SEQUENCE [LARGE SCALE GENOMIC DNA]</scope>
    <source>
        <strain evidence="16">GBPy7</strain>
    </source>
</reference>
<dbReference type="InterPro" id="IPR001736">
    <property type="entry name" value="PLipase_D/transphosphatidylase"/>
</dbReference>
<dbReference type="Pfam" id="PF13091">
    <property type="entry name" value="PLDc_2"/>
    <property type="match status" value="2"/>
</dbReference>
<keyword evidence="10" id="KW-0594">Phospholipid biosynthesis</keyword>
<evidence type="ECO:0000256" key="5">
    <source>
        <dbReference type="ARBA" id="ARBA00022692"/>
    </source>
</evidence>
<dbReference type="AlphaFoldDB" id="A0A432W053"/>
<feature type="domain" description="PLD phosphodiesterase" evidence="14">
    <location>
        <begin position="395"/>
        <end position="422"/>
    </location>
</feature>
<dbReference type="InterPro" id="IPR022924">
    <property type="entry name" value="Cardiolipin_synthase"/>
</dbReference>
<evidence type="ECO:0000256" key="6">
    <source>
        <dbReference type="ARBA" id="ARBA00022737"/>
    </source>
</evidence>
<keyword evidence="16" id="KW-1185">Reference proteome</keyword>
<evidence type="ECO:0000256" key="10">
    <source>
        <dbReference type="ARBA" id="ARBA00023209"/>
    </source>
</evidence>
<evidence type="ECO:0000259" key="14">
    <source>
        <dbReference type="PROSITE" id="PS50035"/>
    </source>
</evidence>
<accession>A0A432W053</accession>
<dbReference type="SMART" id="SM00155">
    <property type="entry name" value="PLDc"/>
    <property type="match status" value="2"/>
</dbReference>
<evidence type="ECO:0000256" key="3">
    <source>
        <dbReference type="ARBA" id="ARBA00022516"/>
    </source>
</evidence>
<name>A0A432W053_9GAMM</name>
<dbReference type="SUPFAM" id="SSF56024">
    <property type="entry name" value="Phospholipase D/nuclease"/>
    <property type="match status" value="2"/>
</dbReference>
<comment type="subcellular location">
    <subcellularLocation>
        <location evidence="1">Cell membrane</location>
        <topology evidence="1">Multi-pass membrane protein</topology>
    </subcellularLocation>
</comment>
<dbReference type="InterPro" id="IPR027379">
    <property type="entry name" value="CLS_N"/>
</dbReference>
<keyword evidence="9 13" id="KW-0472">Membrane</keyword>
<evidence type="ECO:0000256" key="1">
    <source>
        <dbReference type="ARBA" id="ARBA00004651"/>
    </source>
</evidence>
<dbReference type="GO" id="GO:0008808">
    <property type="term" value="F:cardiolipin synthase activity"/>
    <property type="evidence" value="ECO:0007669"/>
    <property type="project" value="UniProtKB-UniRule"/>
</dbReference>
<feature type="transmembrane region" description="Helical" evidence="13">
    <location>
        <begin position="12"/>
        <end position="30"/>
    </location>
</feature>
<evidence type="ECO:0000256" key="2">
    <source>
        <dbReference type="ARBA" id="ARBA00022475"/>
    </source>
</evidence>
<dbReference type="GO" id="GO:0005886">
    <property type="term" value="C:plasma membrane"/>
    <property type="evidence" value="ECO:0007669"/>
    <property type="project" value="UniProtKB-SubCell"/>
</dbReference>
<protein>
    <recommendedName>
        <fullName evidence="12">Cardiolipin synthase</fullName>
        <ecNumber evidence="12">2.7.8.-</ecNumber>
    </recommendedName>
</protein>
<dbReference type="Proteomes" id="UP000288395">
    <property type="component" value="Unassembled WGS sequence"/>
</dbReference>
<evidence type="ECO:0000256" key="8">
    <source>
        <dbReference type="ARBA" id="ARBA00023098"/>
    </source>
</evidence>
<dbReference type="Gene3D" id="3.30.870.10">
    <property type="entry name" value="Endonuclease Chain A"/>
    <property type="match status" value="2"/>
</dbReference>
<keyword evidence="8" id="KW-0443">Lipid metabolism</keyword>
<keyword evidence="2" id="KW-1003">Cell membrane</keyword>
<dbReference type="InterPro" id="IPR025202">
    <property type="entry name" value="PLD-like_dom"/>
</dbReference>
<proteinExistence type="predicted"/>
<evidence type="ECO:0000256" key="9">
    <source>
        <dbReference type="ARBA" id="ARBA00023136"/>
    </source>
</evidence>
<organism evidence="15 16">
    <name type="scientific">Aliidiomarina iranensis</name>
    <dbReference type="NCBI Taxonomy" id="1434071"/>
    <lineage>
        <taxon>Bacteria</taxon>
        <taxon>Pseudomonadati</taxon>
        <taxon>Pseudomonadota</taxon>
        <taxon>Gammaproteobacteria</taxon>
        <taxon>Alteromonadales</taxon>
        <taxon>Idiomarinaceae</taxon>
        <taxon>Aliidiomarina</taxon>
    </lineage>
</organism>
<sequence>MDEGITVQISDFLVIFYWLLIATVFLRIIFKRRPVSSSLAWVLIIVVFPFLGVIIYLLFGEIHLGKRRAERAEALRKPFLENLTKFLRAQETPEPPGHAARAIYQTMHKRDGIGGLSYKNFSVLADPDSIFDQWLADIQNAKRDIRMEFYIWHPHGRVKEITEALIAAAKRGVSIEILVDHAGSWAFFMFNDDLKRMRAAGVKLLPSLPVNLFRNFFRRVDLRLHRKLIVIDHTTCYTGSMNMADPRYFNARKKFGPWIDIMLRFEGAAAFGVSKVFSWDWELETGERNFPQLHTELEVSDQWLSIIPSGPGQGEAVMHQIMLSMIHRANTSITIATPYFVPSEAIFDALCHAAQRNVQVCILLPKISDSKIASFASESFYSGLLDAGVELRLFEKGLLHTKAMVVDSELAMVGSMNIDMRSLQLNFELSVALYNADSCKQVCQLLSTYKQQSSAIDVDAWHDRPGYRRMAERFMYFLSPLL</sequence>
<dbReference type="PANTHER" id="PTHR21248:SF22">
    <property type="entry name" value="PHOSPHOLIPASE D"/>
    <property type="match status" value="1"/>
</dbReference>
<dbReference type="PROSITE" id="PS50035">
    <property type="entry name" value="PLD"/>
    <property type="match status" value="2"/>
</dbReference>
<dbReference type="PANTHER" id="PTHR21248">
    <property type="entry name" value="CARDIOLIPIN SYNTHASE"/>
    <property type="match status" value="1"/>
</dbReference>
<keyword evidence="7 13" id="KW-1133">Transmembrane helix</keyword>
<evidence type="ECO:0000313" key="15">
    <source>
        <dbReference type="EMBL" id="RUO22396.1"/>
    </source>
</evidence>
<keyword evidence="3" id="KW-0444">Lipid biosynthesis</keyword>